<name>A0ABY4SJ42_9CAUL</name>
<organism evidence="2 3">
    <name type="scientific">Brevundimonas albigilva</name>
    <dbReference type="NCBI Taxonomy" id="1312364"/>
    <lineage>
        <taxon>Bacteria</taxon>
        <taxon>Pseudomonadati</taxon>
        <taxon>Pseudomonadota</taxon>
        <taxon>Alphaproteobacteria</taxon>
        <taxon>Caulobacterales</taxon>
        <taxon>Caulobacteraceae</taxon>
        <taxon>Brevundimonas</taxon>
    </lineage>
</organism>
<dbReference type="InterPro" id="IPR002347">
    <property type="entry name" value="SDR_fam"/>
</dbReference>
<accession>A0ABY4SJ42</accession>
<dbReference type="InterPro" id="IPR020904">
    <property type="entry name" value="Sc_DH/Rdtase_CS"/>
</dbReference>
<evidence type="ECO:0000313" key="3">
    <source>
        <dbReference type="Proteomes" id="UP001055429"/>
    </source>
</evidence>
<keyword evidence="3" id="KW-1185">Reference proteome</keyword>
<evidence type="ECO:0000313" key="2">
    <source>
        <dbReference type="EMBL" id="URI14717.1"/>
    </source>
</evidence>
<dbReference type="PRINTS" id="PR00081">
    <property type="entry name" value="GDHRDH"/>
</dbReference>
<dbReference type="Proteomes" id="UP001055429">
    <property type="component" value="Chromosome"/>
</dbReference>
<reference evidence="2" key="1">
    <citation type="submission" date="2022-05" db="EMBL/GenBank/DDBJ databases">
        <title>Brevundimonas albigilva TT17 genome sequence.</title>
        <authorList>
            <person name="Lee K."/>
            <person name="Son H."/>
        </authorList>
    </citation>
    <scope>NUCLEOTIDE SEQUENCE</scope>
    <source>
        <strain evidence="2">TT17</strain>
    </source>
</reference>
<dbReference type="PANTHER" id="PTHR42760:SF135">
    <property type="entry name" value="BLL7886 PROTEIN"/>
    <property type="match status" value="1"/>
</dbReference>
<dbReference type="InterPro" id="IPR036291">
    <property type="entry name" value="NAD(P)-bd_dom_sf"/>
</dbReference>
<gene>
    <name evidence="2" type="ORF">M8231_12985</name>
</gene>
<comment type="similarity">
    <text evidence="1">Belongs to the short-chain dehydrogenases/reductases (SDR) family.</text>
</comment>
<dbReference type="Gene3D" id="3.40.50.720">
    <property type="entry name" value="NAD(P)-binding Rossmann-like Domain"/>
    <property type="match status" value="1"/>
</dbReference>
<dbReference type="PROSITE" id="PS00061">
    <property type="entry name" value="ADH_SHORT"/>
    <property type="match status" value="1"/>
</dbReference>
<dbReference type="SUPFAM" id="SSF51735">
    <property type="entry name" value="NAD(P)-binding Rossmann-fold domains"/>
    <property type="match status" value="1"/>
</dbReference>
<evidence type="ECO:0000256" key="1">
    <source>
        <dbReference type="ARBA" id="ARBA00006484"/>
    </source>
</evidence>
<dbReference type="PRINTS" id="PR00080">
    <property type="entry name" value="SDRFAMILY"/>
</dbReference>
<dbReference type="NCBIfam" id="NF005559">
    <property type="entry name" value="PRK07231.1"/>
    <property type="match status" value="1"/>
</dbReference>
<sequence length="251" mass="25830">MTDLEGRVVLVTGASSGLGRHFAALLAGRGAVVVAAARRREALDALTTEIAASGGTCHPLVMDVSDAASVNQGFTSAVELAGRLDVLINNAGIAHTRAALDQSADEWRATLEPNLTGAFLAAQAAARAMRGTGGGSIVNVASILGERVSKGLAAYAASKAGLIQLTKALALEWAPLGVRVNALAPGYIETDLNREFFASEGGRRLIGRIPQQRLGQMSDLDGPLLLLCCDASRYMTGSVVAVDGGHLVNSL</sequence>
<dbReference type="CDD" id="cd05233">
    <property type="entry name" value="SDR_c"/>
    <property type="match status" value="1"/>
</dbReference>
<dbReference type="Pfam" id="PF13561">
    <property type="entry name" value="adh_short_C2"/>
    <property type="match status" value="1"/>
</dbReference>
<protein>
    <submittedName>
        <fullName evidence="2">SDR family oxidoreductase</fullName>
    </submittedName>
</protein>
<proteinExistence type="inferred from homology"/>
<dbReference type="PANTHER" id="PTHR42760">
    <property type="entry name" value="SHORT-CHAIN DEHYDROGENASES/REDUCTASES FAMILY MEMBER"/>
    <property type="match status" value="1"/>
</dbReference>
<dbReference type="RefSeq" id="WP_250201653.1">
    <property type="nucleotide sequence ID" value="NZ_CP097649.1"/>
</dbReference>
<dbReference type="EMBL" id="CP097649">
    <property type="protein sequence ID" value="URI14717.1"/>
    <property type="molecule type" value="Genomic_DNA"/>
</dbReference>